<dbReference type="PANTHER" id="PTHR43808">
    <property type="entry name" value="ACETYLORNITHINE DEACETYLASE"/>
    <property type="match status" value="1"/>
</dbReference>
<dbReference type="InterPro" id="IPR036264">
    <property type="entry name" value="Bact_exopeptidase_dim_dom"/>
</dbReference>
<dbReference type="PANTHER" id="PTHR43808:SF31">
    <property type="entry name" value="N-ACETYL-L-CITRULLINE DEACETYLASE"/>
    <property type="match status" value="1"/>
</dbReference>
<dbReference type="Pfam" id="PF07687">
    <property type="entry name" value="M20_dimer"/>
    <property type="match status" value="1"/>
</dbReference>
<evidence type="ECO:0000256" key="15">
    <source>
        <dbReference type="HAMAP-Rule" id="MF_01690"/>
    </source>
</evidence>
<dbReference type="InterPro" id="IPR011650">
    <property type="entry name" value="Peptidase_M20_dimer"/>
</dbReference>
<evidence type="ECO:0000256" key="13">
    <source>
        <dbReference type="ARBA" id="ARBA00031891"/>
    </source>
</evidence>
<comment type="caution">
    <text evidence="17">The sequence shown here is derived from an EMBL/GenBank/DDBJ whole genome shotgun (WGS) entry which is preliminary data.</text>
</comment>
<dbReference type="RefSeq" id="WP_320506718.1">
    <property type="nucleotide sequence ID" value="NZ_JAXCLW010000001.1"/>
</dbReference>
<keyword evidence="9 15" id="KW-0862">Zinc</keyword>
<evidence type="ECO:0000313" key="17">
    <source>
        <dbReference type="EMBL" id="MDY0881663.1"/>
    </source>
</evidence>
<evidence type="ECO:0000256" key="12">
    <source>
        <dbReference type="ARBA" id="ARBA00023285"/>
    </source>
</evidence>
<dbReference type="CDD" id="cd03891">
    <property type="entry name" value="M20_DapE_proteobac"/>
    <property type="match status" value="1"/>
</dbReference>
<keyword evidence="18" id="KW-1185">Reference proteome</keyword>
<dbReference type="NCBIfam" id="NF009557">
    <property type="entry name" value="PRK13009.1"/>
    <property type="match status" value="1"/>
</dbReference>
<dbReference type="SUPFAM" id="SSF55031">
    <property type="entry name" value="Bacterial exopeptidase dimerisation domain"/>
    <property type="match status" value="1"/>
</dbReference>
<evidence type="ECO:0000313" key="18">
    <source>
        <dbReference type="Proteomes" id="UP001279642"/>
    </source>
</evidence>
<dbReference type="GO" id="GO:0009014">
    <property type="term" value="F:succinyl-diaminopimelate desuccinylase activity"/>
    <property type="evidence" value="ECO:0007669"/>
    <property type="project" value="UniProtKB-EC"/>
</dbReference>
<gene>
    <name evidence="15 17" type="primary">dapE</name>
    <name evidence="17" type="ORF">SMD27_02295</name>
</gene>
<evidence type="ECO:0000256" key="8">
    <source>
        <dbReference type="ARBA" id="ARBA00022801"/>
    </source>
</evidence>
<feature type="binding site" evidence="15">
    <location>
        <position position="115"/>
    </location>
    <ligand>
        <name>Zn(2+)</name>
        <dbReference type="ChEBI" id="CHEBI:29105"/>
        <label>1</label>
    </ligand>
</feature>
<evidence type="ECO:0000259" key="16">
    <source>
        <dbReference type="Pfam" id="PF07687"/>
    </source>
</evidence>
<feature type="active site" evidence="15">
    <location>
        <position position="84"/>
    </location>
</feature>
<evidence type="ECO:0000256" key="4">
    <source>
        <dbReference type="ARBA" id="ARBA00011921"/>
    </source>
</evidence>
<sequence>MNAPVLDPVKLAAELIRRPSVTPAEAGVLDTLSAALEMIGFTCRRMPFQQQGTERVDNLYAKFTQPGADRQNKPRHFCFAGHVDVVPVGKREAWSIDPFGGEIVNGRLYGRGAADMKGAVAAFSAAAGRFLAKRGNAFSGSISLLITGDEEGPAYNGTKPMLETLAAEGETWDACLVGEPTNPQKLGEMAKIGRRGSFTGYLRIRGIQGHTAYPHLADNPIHRLSKMIAALTETPLDRGTEHFQPTSLQFTTVDVGNPASNVIPGEVLATFNARFNDSFTIRSFEAEIRRRLDDVGGEYDLTIGSSSESFLTPVGRLSEIVSEAIARELGRAPELSTTGGTSDARFIKDYCPVIEFGLAGQTMHKVDENVPVADIQALSRIYETVLEAFFDDQPR</sequence>
<evidence type="ECO:0000256" key="1">
    <source>
        <dbReference type="ARBA" id="ARBA00005130"/>
    </source>
</evidence>
<evidence type="ECO:0000256" key="5">
    <source>
        <dbReference type="ARBA" id="ARBA00022391"/>
    </source>
</evidence>
<feature type="binding site" evidence="15">
    <location>
        <position position="364"/>
    </location>
    <ligand>
        <name>Zn(2+)</name>
        <dbReference type="ChEBI" id="CHEBI:29105"/>
        <label>2</label>
    </ligand>
</feature>
<reference evidence="17 18" key="1">
    <citation type="journal article" date="2016" name="Antonie Van Leeuwenhoek">
        <title>Dongia soli sp. nov., isolated from soil from Dokdo, Korea.</title>
        <authorList>
            <person name="Kim D.U."/>
            <person name="Lee H."/>
            <person name="Kim H."/>
            <person name="Kim S.G."/>
            <person name="Ka J.O."/>
        </authorList>
    </citation>
    <scope>NUCLEOTIDE SEQUENCE [LARGE SCALE GENOMIC DNA]</scope>
    <source>
        <strain evidence="17 18">D78</strain>
    </source>
</reference>
<evidence type="ECO:0000256" key="7">
    <source>
        <dbReference type="ARBA" id="ARBA00022723"/>
    </source>
</evidence>
<dbReference type="Pfam" id="PF01546">
    <property type="entry name" value="Peptidase_M20"/>
    <property type="match status" value="1"/>
</dbReference>
<evidence type="ECO:0000256" key="6">
    <source>
        <dbReference type="ARBA" id="ARBA00022605"/>
    </source>
</evidence>
<keyword evidence="11 15" id="KW-0457">Lysine biosynthesis</keyword>
<evidence type="ECO:0000256" key="2">
    <source>
        <dbReference type="ARBA" id="ARBA00006746"/>
    </source>
</evidence>
<dbReference type="InterPro" id="IPR002933">
    <property type="entry name" value="Peptidase_M20"/>
</dbReference>
<dbReference type="Gene3D" id="3.40.630.10">
    <property type="entry name" value="Zn peptidases"/>
    <property type="match status" value="2"/>
</dbReference>
<dbReference type="SUPFAM" id="SSF53187">
    <property type="entry name" value="Zn-dependent exopeptidases"/>
    <property type="match status" value="1"/>
</dbReference>
<comment type="similarity">
    <text evidence="2 15">Belongs to the peptidase M20A family. DapE subfamily.</text>
</comment>
<dbReference type="Proteomes" id="UP001279642">
    <property type="component" value="Unassembled WGS sequence"/>
</dbReference>
<dbReference type="NCBIfam" id="TIGR01246">
    <property type="entry name" value="dapE_proteo"/>
    <property type="match status" value="1"/>
</dbReference>
<dbReference type="EMBL" id="JAXCLW010000001">
    <property type="protein sequence ID" value="MDY0881663.1"/>
    <property type="molecule type" value="Genomic_DNA"/>
</dbReference>
<keyword evidence="7 15" id="KW-0479">Metal-binding</keyword>
<name>A0ABU5E637_9PROT</name>
<protein>
    <recommendedName>
        <fullName evidence="5 15">Succinyl-diaminopimelate desuccinylase</fullName>
        <shortName evidence="15">SDAP desuccinylase</shortName>
        <ecNumber evidence="4 15">3.5.1.18</ecNumber>
    </recommendedName>
    <alternativeName>
        <fullName evidence="13 15">N-succinyl-LL-2,6-diaminoheptanedioate amidohydrolase</fullName>
    </alternativeName>
</protein>
<comment type="function">
    <text evidence="15">Catalyzes the hydrolysis of N-succinyl-L,L-diaminopimelic acid (SDAP), forming succinate and LL-2,6-diaminopimelate (DAP), an intermediate involved in the bacterial biosynthesis of lysine and meso-diaminopimelic acid, an essential component of bacterial cell walls.</text>
</comment>
<keyword evidence="10 15" id="KW-0220">Diaminopimelate biosynthesis</keyword>
<feature type="binding site" evidence="15">
    <location>
        <position position="82"/>
    </location>
    <ligand>
        <name>Zn(2+)</name>
        <dbReference type="ChEBI" id="CHEBI:29105"/>
        <label>1</label>
    </ligand>
</feature>
<comment type="pathway">
    <text evidence="1 15">Amino-acid biosynthesis; L-lysine biosynthesis via DAP pathway; LL-2,6-diaminopimelate from (S)-tetrahydrodipicolinate (succinylase route): step 3/3.</text>
</comment>
<feature type="binding site" evidence="15">
    <location>
        <position position="179"/>
    </location>
    <ligand>
        <name>Zn(2+)</name>
        <dbReference type="ChEBI" id="CHEBI:29105"/>
        <label>1</label>
    </ligand>
</feature>
<comment type="subunit">
    <text evidence="3 15">Homodimer.</text>
</comment>
<evidence type="ECO:0000256" key="11">
    <source>
        <dbReference type="ARBA" id="ARBA00023154"/>
    </source>
</evidence>
<accession>A0ABU5E637</accession>
<feature type="binding site" evidence="15">
    <location>
        <position position="151"/>
    </location>
    <ligand>
        <name>Zn(2+)</name>
        <dbReference type="ChEBI" id="CHEBI:29105"/>
        <label>2</label>
    </ligand>
</feature>
<dbReference type="InterPro" id="IPR050072">
    <property type="entry name" value="Peptidase_M20A"/>
</dbReference>
<keyword evidence="12 15" id="KW-0170">Cobalt</keyword>
<evidence type="ECO:0000256" key="14">
    <source>
        <dbReference type="ARBA" id="ARBA00051301"/>
    </source>
</evidence>
<evidence type="ECO:0000256" key="10">
    <source>
        <dbReference type="ARBA" id="ARBA00022915"/>
    </source>
</evidence>
<evidence type="ECO:0000256" key="3">
    <source>
        <dbReference type="ARBA" id="ARBA00011738"/>
    </source>
</evidence>
<dbReference type="HAMAP" id="MF_01690">
    <property type="entry name" value="DapE"/>
    <property type="match status" value="1"/>
</dbReference>
<feature type="active site" description="Proton acceptor" evidence="15">
    <location>
        <position position="150"/>
    </location>
</feature>
<feature type="binding site" evidence="15">
    <location>
        <position position="115"/>
    </location>
    <ligand>
        <name>Zn(2+)</name>
        <dbReference type="ChEBI" id="CHEBI:29105"/>
        <label>2</label>
    </ligand>
</feature>
<dbReference type="Gene3D" id="3.30.70.360">
    <property type="match status" value="1"/>
</dbReference>
<comment type="catalytic activity">
    <reaction evidence="14 15">
        <text>N-succinyl-(2S,6S)-2,6-diaminopimelate + H2O = (2S,6S)-2,6-diaminopimelate + succinate</text>
        <dbReference type="Rhea" id="RHEA:22608"/>
        <dbReference type="ChEBI" id="CHEBI:15377"/>
        <dbReference type="ChEBI" id="CHEBI:30031"/>
        <dbReference type="ChEBI" id="CHEBI:57609"/>
        <dbReference type="ChEBI" id="CHEBI:58087"/>
        <dbReference type="EC" id="3.5.1.18"/>
    </reaction>
</comment>
<organism evidence="17 18">
    <name type="scientific">Dongia soli</name>
    <dbReference type="NCBI Taxonomy" id="600628"/>
    <lineage>
        <taxon>Bacteria</taxon>
        <taxon>Pseudomonadati</taxon>
        <taxon>Pseudomonadota</taxon>
        <taxon>Alphaproteobacteria</taxon>
        <taxon>Rhodospirillales</taxon>
        <taxon>Dongiaceae</taxon>
        <taxon>Dongia</taxon>
    </lineage>
</organism>
<evidence type="ECO:0000256" key="9">
    <source>
        <dbReference type="ARBA" id="ARBA00022833"/>
    </source>
</evidence>
<dbReference type="InterPro" id="IPR005941">
    <property type="entry name" value="DapE_proteobac"/>
</dbReference>
<feature type="domain" description="Peptidase M20 dimerisation" evidence="16">
    <location>
        <begin position="192"/>
        <end position="299"/>
    </location>
</feature>
<comment type="cofactor">
    <cofactor evidence="15">
        <name>Zn(2+)</name>
        <dbReference type="ChEBI" id="CHEBI:29105"/>
    </cofactor>
    <cofactor evidence="15">
        <name>Co(2+)</name>
        <dbReference type="ChEBI" id="CHEBI:48828"/>
    </cofactor>
    <text evidence="15">Binds 2 Zn(2+) or Co(2+) ions per subunit.</text>
</comment>
<proteinExistence type="inferred from homology"/>
<keyword evidence="8 15" id="KW-0378">Hydrolase</keyword>
<dbReference type="EC" id="3.5.1.18" evidence="4 15"/>
<keyword evidence="6 15" id="KW-0028">Amino-acid biosynthesis</keyword>